<protein>
    <submittedName>
        <fullName evidence="1">Uncharacterized protein</fullName>
    </submittedName>
</protein>
<organism evidence="1">
    <name type="scientific">Micromonospora carbonacea</name>
    <dbReference type="NCBI Taxonomy" id="47853"/>
    <lineage>
        <taxon>Bacteria</taxon>
        <taxon>Bacillati</taxon>
        <taxon>Actinomycetota</taxon>
        <taxon>Actinomycetes</taxon>
        <taxon>Micromonosporales</taxon>
        <taxon>Micromonosporaceae</taxon>
        <taxon>Micromonospora</taxon>
    </lineage>
</organism>
<sequence>MADRAAPPVPWTRWDRPVLWVRDPDDDPSTRTLLTGIADVDSGVVVVRTRPGNVTANELWLAVLGALGKPVDSDRFKVVPGPIIVARAARAWLIGHQPMDIVIDRAHRVPAKLQNELVAIAAAIPARLWLVDAGRKGDDHRIGVPDRLIHGKVRPSALKTLLPGQLPRPQWPAPIPDELPTADFLTFRSACARTLDRWSAKLVDQHWADANRYFQTIAPSLSPHPPAVVESSRLAVELARWIYQSASAGEALVTVRAAQAALLRNGLLLQHRPGNLGPQHLLSKATPQLIAALRTLFRPDAAAATLLELLMPGGLPGSWPARDVWPINAVDALGHNLLTSFGPVPVPRAAAPILLAQVAWRQAEGAQPAEPLLAVGQPRPFDPWQPSQELSRRTLSELSIATADTDARYPDPYGIRTAPGRSWLAQRHLSMTKADEHVPDHTHVRWQLDTR</sequence>
<name>A0A7D5YAK6_9ACTN</name>
<dbReference type="AlphaFoldDB" id="A0A7D5YAK6"/>
<gene>
    <name evidence="1" type="ORF">HZU44_14685</name>
</gene>
<evidence type="ECO:0000313" key="1">
    <source>
        <dbReference type="EMBL" id="QLJ96253.1"/>
    </source>
</evidence>
<reference evidence="1" key="1">
    <citation type="submission" date="2020-08" db="EMBL/GenBank/DDBJ databases">
        <title>A bifunctional nitrone conjugated secondary metabolite targeting the ribosome.</title>
        <authorList>
            <person name="Limbrick E.M."/>
            <person name="Graf M."/>
            <person name="Derewacz D.K."/>
            <person name="Nguyen F."/>
            <person name="Spraggins J.M."/>
            <person name="Wieland M."/>
            <person name="Ynigez-Gutierrez A.E."/>
            <person name="Reisman B.J."/>
            <person name="Zinshteyn B."/>
            <person name="McCulloch K."/>
            <person name="Iverson T.M."/>
            <person name="Green R."/>
            <person name="Wilson D.N."/>
            <person name="Bachmann B.O."/>
        </authorList>
    </citation>
    <scope>NUCLEOTIDE SEQUENCE</scope>
    <source>
        <strain evidence="1">Africana</strain>
    </source>
</reference>
<proteinExistence type="predicted"/>
<dbReference type="EMBL" id="CP058905">
    <property type="protein sequence ID" value="QLJ96253.1"/>
    <property type="molecule type" value="Genomic_DNA"/>
</dbReference>
<accession>A0A7D5YAK6</accession>